<name>A0A165R7W8_9APHY</name>
<dbReference type="SUPFAM" id="SSF52949">
    <property type="entry name" value="Macro domain-like"/>
    <property type="match status" value="1"/>
</dbReference>
<evidence type="ECO:0000313" key="1">
    <source>
        <dbReference type="EMBL" id="KZT70416.1"/>
    </source>
</evidence>
<dbReference type="OrthoDB" id="6082470at2759"/>
<dbReference type="STRING" id="1314783.A0A165R7W8"/>
<feature type="non-terminal residue" evidence="1">
    <location>
        <position position="222"/>
    </location>
</feature>
<dbReference type="AlphaFoldDB" id="A0A165R7W8"/>
<feature type="non-terminal residue" evidence="1">
    <location>
        <position position="1"/>
    </location>
</feature>
<accession>A0A165R7W8</accession>
<protein>
    <submittedName>
        <fullName evidence="1">Macro domain-like protein</fullName>
    </submittedName>
</protein>
<dbReference type="Proteomes" id="UP000076727">
    <property type="component" value="Unassembled WGS sequence"/>
</dbReference>
<gene>
    <name evidence="1" type="ORF">DAEQUDRAFT_646288</name>
</gene>
<organism evidence="1 2">
    <name type="scientific">Daedalea quercina L-15889</name>
    <dbReference type="NCBI Taxonomy" id="1314783"/>
    <lineage>
        <taxon>Eukaryota</taxon>
        <taxon>Fungi</taxon>
        <taxon>Dikarya</taxon>
        <taxon>Basidiomycota</taxon>
        <taxon>Agaricomycotina</taxon>
        <taxon>Agaricomycetes</taxon>
        <taxon>Polyporales</taxon>
        <taxon>Fomitopsis</taxon>
    </lineage>
</organism>
<proteinExistence type="predicted"/>
<sequence>DLVGAWRRAFAQHVPDAARAQFTFVHSTRDDLSFPADQFDCIVSPANSYGRLDGSFDYYLARELAPPGQLEAPTRIAQATLYRRWRGYAPPGTCTLVPLRGTVCEANKHGCAYIALCPTMRIPETVTWHRQVVYNCMWSLLVALDQHNASAGGADSGTRIGKVLMTGLATGVGRVSAERCAQQMALAVKHYVDASEHPEKWSALEWRDALDYNAEVGETRSL</sequence>
<dbReference type="Gene3D" id="3.40.220.10">
    <property type="entry name" value="Leucine Aminopeptidase, subunit E, domain 1"/>
    <property type="match status" value="1"/>
</dbReference>
<keyword evidence="2" id="KW-1185">Reference proteome</keyword>
<dbReference type="EMBL" id="KV429051">
    <property type="protein sequence ID" value="KZT70416.1"/>
    <property type="molecule type" value="Genomic_DNA"/>
</dbReference>
<dbReference type="InterPro" id="IPR043472">
    <property type="entry name" value="Macro_dom-like"/>
</dbReference>
<evidence type="ECO:0000313" key="2">
    <source>
        <dbReference type="Proteomes" id="UP000076727"/>
    </source>
</evidence>
<reference evidence="1 2" key="1">
    <citation type="journal article" date="2016" name="Mol. Biol. Evol.">
        <title>Comparative Genomics of Early-Diverging Mushroom-Forming Fungi Provides Insights into the Origins of Lignocellulose Decay Capabilities.</title>
        <authorList>
            <person name="Nagy L.G."/>
            <person name="Riley R."/>
            <person name="Tritt A."/>
            <person name="Adam C."/>
            <person name="Daum C."/>
            <person name="Floudas D."/>
            <person name="Sun H."/>
            <person name="Yadav J.S."/>
            <person name="Pangilinan J."/>
            <person name="Larsson K.H."/>
            <person name="Matsuura K."/>
            <person name="Barry K."/>
            <person name="Labutti K."/>
            <person name="Kuo R."/>
            <person name="Ohm R.A."/>
            <person name="Bhattacharya S.S."/>
            <person name="Shirouzu T."/>
            <person name="Yoshinaga Y."/>
            <person name="Martin F.M."/>
            <person name="Grigoriev I.V."/>
            <person name="Hibbett D.S."/>
        </authorList>
    </citation>
    <scope>NUCLEOTIDE SEQUENCE [LARGE SCALE GENOMIC DNA]</scope>
    <source>
        <strain evidence="1 2">L-15889</strain>
    </source>
</reference>